<proteinExistence type="predicted"/>
<name>A0A9J6BQC9_POLVA</name>
<sequence>MEVFNIKCIFLIVFVTIGLSSAATVSNEIFSESKSSMKAKCENSYNLMCLKLDILSLIDRISASNSEYQLTSGISLVRENDVNKTQNSKIVAELARAFPDSPEKRLNGFLVAKIQELLQSFALRFKLLNDDVISEVESRKGGGGGFGDKKGGYGMIAMMMMMKGAMGAMAMGAVAALAGKALMTGMMALTMAAMVALKSLTSKGDKKTTYEIISKPVYSHSHSYSSSHGHGHGGGSDEHSAYGGSYKRSFQDFPLPESVVKA</sequence>
<evidence type="ECO:0000256" key="2">
    <source>
        <dbReference type="SAM" id="SignalP"/>
    </source>
</evidence>
<gene>
    <name evidence="3" type="ORF">PVAND_002055</name>
</gene>
<dbReference type="OrthoDB" id="6627399at2759"/>
<feature type="chain" id="PRO_5039900547" evidence="2">
    <location>
        <begin position="23"/>
        <end position="262"/>
    </location>
</feature>
<dbReference type="InterPro" id="IPR012464">
    <property type="entry name" value="DUF1676"/>
</dbReference>
<dbReference type="AlphaFoldDB" id="A0A9J6BQC9"/>
<reference evidence="3" key="1">
    <citation type="submission" date="2021-03" db="EMBL/GenBank/DDBJ databases">
        <title>Chromosome level genome of the anhydrobiotic midge Polypedilum vanderplanki.</title>
        <authorList>
            <person name="Yoshida Y."/>
            <person name="Kikawada T."/>
            <person name="Gusev O."/>
        </authorList>
    </citation>
    <scope>NUCLEOTIDE SEQUENCE</scope>
    <source>
        <strain evidence="3">NIAS01</strain>
        <tissue evidence="3">Whole body or cell culture</tissue>
    </source>
</reference>
<keyword evidence="4" id="KW-1185">Reference proteome</keyword>
<feature type="signal peptide" evidence="2">
    <location>
        <begin position="1"/>
        <end position="22"/>
    </location>
</feature>
<dbReference type="PANTHER" id="PTHR21879:SF9">
    <property type="entry name" value="OSIRIS 16"/>
    <property type="match status" value="1"/>
</dbReference>
<dbReference type="EMBL" id="JADBJN010000003">
    <property type="protein sequence ID" value="KAG5671885.1"/>
    <property type="molecule type" value="Genomic_DNA"/>
</dbReference>
<evidence type="ECO:0000313" key="4">
    <source>
        <dbReference type="Proteomes" id="UP001107558"/>
    </source>
</evidence>
<organism evidence="3 4">
    <name type="scientific">Polypedilum vanderplanki</name>
    <name type="common">Sleeping chironomid midge</name>
    <dbReference type="NCBI Taxonomy" id="319348"/>
    <lineage>
        <taxon>Eukaryota</taxon>
        <taxon>Metazoa</taxon>
        <taxon>Ecdysozoa</taxon>
        <taxon>Arthropoda</taxon>
        <taxon>Hexapoda</taxon>
        <taxon>Insecta</taxon>
        <taxon>Pterygota</taxon>
        <taxon>Neoptera</taxon>
        <taxon>Endopterygota</taxon>
        <taxon>Diptera</taxon>
        <taxon>Nematocera</taxon>
        <taxon>Chironomoidea</taxon>
        <taxon>Chironomidae</taxon>
        <taxon>Chironominae</taxon>
        <taxon>Polypedilum</taxon>
        <taxon>Polypedilum</taxon>
    </lineage>
</organism>
<comment type="caution">
    <text evidence="3">The sequence shown here is derived from an EMBL/GenBank/DDBJ whole genome shotgun (WGS) entry which is preliminary data.</text>
</comment>
<feature type="region of interest" description="Disordered" evidence="1">
    <location>
        <begin position="220"/>
        <end position="245"/>
    </location>
</feature>
<dbReference type="PANTHER" id="PTHR21879">
    <property type="entry name" value="FI03362P-RELATED-RELATED"/>
    <property type="match status" value="1"/>
</dbReference>
<dbReference type="GO" id="GO:0016020">
    <property type="term" value="C:membrane"/>
    <property type="evidence" value="ECO:0007669"/>
    <property type="project" value="TreeGrafter"/>
</dbReference>
<evidence type="ECO:0000256" key="1">
    <source>
        <dbReference type="SAM" id="MobiDB-lite"/>
    </source>
</evidence>
<accession>A0A9J6BQC9</accession>
<keyword evidence="2" id="KW-0732">Signal</keyword>
<dbReference type="Proteomes" id="UP001107558">
    <property type="component" value="Chromosome 3"/>
</dbReference>
<evidence type="ECO:0000313" key="3">
    <source>
        <dbReference type="EMBL" id="KAG5671885.1"/>
    </source>
</evidence>
<dbReference type="Pfam" id="PF07898">
    <property type="entry name" value="DUF1676"/>
    <property type="match status" value="1"/>
</dbReference>
<protein>
    <submittedName>
        <fullName evidence="3">Uncharacterized protein</fullName>
    </submittedName>
</protein>